<protein>
    <submittedName>
        <fullName evidence="1">Uncharacterized protein</fullName>
    </submittedName>
</protein>
<dbReference type="STRING" id="1274524.BSONL12_05568"/>
<dbReference type="EMBL" id="AOFM01000004">
    <property type="protein sequence ID" value="EME75758.1"/>
    <property type="molecule type" value="Genomic_DNA"/>
</dbReference>
<evidence type="ECO:0000313" key="2">
    <source>
        <dbReference type="Proteomes" id="UP000011907"/>
    </source>
</evidence>
<dbReference type="PATRIC" id="fig|1274524.3.peg.1210"/>
<name>M5P8J4_9BACI</name>
<organism evidence="1 2">
    <name type="scientific">Bacillus sonorensis L12</name>
    <dbReference type="NCBI Taxonomy" id="1274524"/>
    <lineage>
        <taxon>Bacteria</taxon>
        <taxon>Bacillati</taxon>
        <taxon>Bacillota</taxon>
        <taxon>Bacilli</taxon>
        <taxon>Bacillales</taxon>
        <taxon>Bacillaceae</taxon>
        <taxon>Bacillus</taxon>
    </lineage>
</organism>
<dbReference type="Proteomes" id="UP000011907">
    <property type="component" value="Unassembled WGS sequence"/>
</dbReference>
<dbReference type="AlphaFoldDB" id="M5P8J4"/>
<comment type="caution">
    <text evidence="1">The sequence shown here is derived from an EMBL/GenBank/DDBJ whole genome shotgun (WGS) entry which is preliminary data.</text>
</comment>
<evidence type="ECO:0000313" key="1">
    <source>
        <dbReference type="EMBL" id="EME75758.1"/>
    </source>
</evidence>
<accession>M5P8J4</accession>
<sequence>MIRAIGCFYAAAFPDQCPLNAIPAARHGKKMPMDTDMLSLMNISLLFRFRHSQTGEAITSNERPPYQDQAEVFFYSEVDNGVITVYIVYIQ</sequence>
<reference evidence="1 2" key="1">
    <citation type="journal article" date="2013" name="Genome Announc.">
        <title>Draft Whole-Genome Sequence of Bacillus sonorensis Strain L12, a Source of Nonribosomal Lipopeptides.</title>
        <authorList>
            <person name="Adimpong D.B."/>
            <person name="Sorensen K.I."/>
            <person name="Nielsen D.S."/>
            <person name="Thorsen L."/>
            <person name="Rasmussen T.B."/>
            <person name="Derkx P.M."/>
            <person name="Jespersen L."/>
        </authorList>
    </citation>
    <scope>NUCLEOTIDE SEQUENCE [LARGE SCALE GENOMIC DNA]</scope>
    <source>
        <strain evidence="1 2">L12</strain>
    </source>
</reference>
<proteinExistence type="predicted"/>
<gene>
    <name evidence="1" type="ORF">BSONL12_05568</name>
</gene>